<feature type="compositionally biased region" description="Basic and acidic residues" evidence="1">
    <location>
        <begin position="90"/>
        <end position="158"/>
    </location>
</feature>
<name>A0AAE9DGY9_CAEBR</name>
<feature type="transmembrane region" description="Helical" evidence="2">
    <location>
        <begin position="7"/>
        <end position="27"/>
    </location>
</feature>
<feature type="region of interest" description="Disordered" evidence="1">
    <location>
        <begin position="67"/>
        <end position="160"/>
    </location>
</feature>
<dbReference type="Proteomes" id="UP000827892">
    <property type="component" value="Chromosome II"/>
</dbReference>
<sequence>MVPAKHIFEAFSWTINSIFLLIFPWILTGCFGKQEKEEAPVAAAVPTSCSDTTSRTSVQLASSALLQPAPLPPVPSVTLPEPQKSKKISKIPEEKQNVTTRKSPDKKSKEKTISPKKSMEKAKSPRKEIVSKQPEMESEKKKKEKKEIIDKEKTKTEESDQIIILSRKVETEDLRVTTFPSCWTDKDLAPEPAVKEEQVFAEEDLMPLNDEGEGARVGAVGDGAAAGEQMEQNAVEDVEMGECVNLEKNLKFCRKSSLPSK</sequence>
<protein>
    <submittedName>
        <fullName evidence="3">Uncharacterized protein</fullName>
    </submittedName>
</protein>
<evidence type="ECO:0000256" key="1">
    <source>
        <dbReference type="SAM" id="MobiDB-lite"/>
    </source>
</evidence>
<evidence type="ECO:0000313" key="3">
    <source>
        <dbReference type="EMBL" id="ULU04186.1"/>
    </source>
</evidence>
<reference evidence="3 4" key="1">
    <citation type="submission" date="2022-05" db="EMBL/GenBank/DDBJ databases">
        <title>Chromosome-level reference genomes for two strains of Caenorhabditis briggsae: an improved platform for comparative genomics.</title>
        <authorList>
            <person name="Stevens L."/>
            <person name="Andersen E.C."/>
        </authorList>
    </citation>
    <scope>NUCLEOTIDE SEQUENCE [LARGE SCALE GENOMIC DNA]</scope>
    <source>
        <strain evidence="3">QX1410_ONT</strain>
        <tissue evidence="3">Whole-organism</tissue>
    </source>
</reference>
<keyword evidence="2" id="KW-0472">Membrane</keyword>
<organism evidence="3 4">
    <name type="scientific">Caenorhabditis briggsae</name>
    <dbReference type="NCBI Taxonomy" id="6238"/>
    <lineage>
        <taxon>Eukaryota</taxon>
        <taxon>Metazoa</taxon>
        <taxon>Ecdysozoa</taxon>
        <taxon>Nematoda</taxon>
        <taxon>Chromadorea</taxon>
        <taxon>Rhabditida</taxon>
        <taxon>Rhabditina</taxon>
        <taxon>Rhabditomorpha</taxon>
        <taxon>Rhabditoidea</taxon>
        <taxon>Rhabditidae</taxon>
        <taxon>Peloderinae</taxon>
        <taxon>Caenorhabditis</taxon>
    </lineage>
</organism>
<gene>
    <name evidence="3" type="ORF">L3Y34_017164</name>
</gene>
<keyword evidence="2" id="KW-0812">Transmembrane</keyword>
<proteinExistence type="predicted"/>
<evidence type="ECO:0000256" key="2">
    <source>
        <dbReference type="SAM" id="Phobius"/>
    </source>
</evidence>
<dbReference type="EMBL" id="CP090892">
    <property type="protein sequence ID" value="ULU04186.1"/>
    <property type="molecule type" value="Genomic_DNA"/>
</dbReference>
<evidence type="ECO:0000313" key="4">
    <source>
        <dbReference type="Proteomes" id="UP000827892"/>
    </source>
</evidence>
<dbReference type="PROSITE" id="PS51257">
    <property type="entry name" value="PROKAR_LIPOPROTEIN"/>
    <property type="match status" value="1"/>
</dbReference>
<accession>A0AAE9DGY9</accession>
<keyword evidence="2" id="KW-1133">Transmembrane helix</keyword>
<dbReference type="AlphaFoldDB" id="A0AAE9DGY9"/>